<proteinExistence type="predicted"/>
<keyword evidence="2" id="KW-0472">Membrane</keyword>
<evidence type="ECO:0000313" key="3">
    <source>
        <dbReference type="EMBL" id="KAL1858873.1"/>
    </source>
</evidence>
<keyword evidence="2" id="KW-1133">Transmembrane helix</keyword>
<gene>
    <name evidence="3" type="ORF">VTK73DRAFT_7781</name>
</gene>
<reference evidence="3 4" key="1">
    <citation type="journal article" date="2024" name="Commun. Biol.">
        <title>Comparative genomic analysis of thermophilic fungi reveals convergent evolutionary adaptations and gene losses.</title>
        <authorList>
            <person name="Steindorff A.S."/>
            <person name="Aguilar-Pontes M.V."/>
            <person name="Robinson A.J."/>
            <person name="Andreopoulos B."/>
            <person name="LaButti K."/>
            <person name="Kuo A."/>
            <person name="Mondo S."/>
            <person name="Riley R."/>
            <person name="Otillar R."/>
            <person name="Haridas S."/>
            <person name="Lipzen A."/>
            <person name="Grimwood J."/>
            <person name="Schmutz J."/>
            <person name="Clum A."/>
            <person name="Reid I.D."/>
            <person name="Moisan M.C."/>
            <person name="Butler G."/>
            <person name="Nguyen T.T.M."/>
            <person name="Dewar K."/>
            <person name="Conant G."/>
            <person name="Drula E."/>
            <person name="Henrissat B."/>
            <person name="Hansel C."/>
            <person name="Singer S."/>
            <person name="Hutchinson M.I."/>
            <person name="de Vries R.P."/>
            <person name="Natvig D.O."/>
            <person name="Powell A.J."/>
            <person name="Tsang A."/>
            <person name="Grigoriev I.V."/>
        </authorList>
    </citation>
    <scope>NUCLEOTIDE SEQUENCE [LARGE SCALE GENOMIC DNA]</scope>
    <source>
        <strain evidence="3 4">ATCC 24622</strain>
    </source>
</reference>
<evidence type="ECO:0000256" key="2">
    <source>
        <dbReference type="SAM" id="Phobius"/>
    </source>
</evidence>
<keyword evidence="4" id="KW-1185">Reference proteome</keyword>
<organism evidence="3 4">
    <name type="scientific">Phialemonium thermophilum</name>
    <dbReference type="NCBI Taxonomy" id="223376"/>
    <lineage>
        <taxon>Eukaryota</taxon>
        <taxon>Fungi</taxon>
        <taxon>Dikarya</taxon>
        <taxon>Ascomycota</taxon>
        <taxon>Pezizomycotina</taxon>
        <taxon>Sordariomycetes</taxon>
        <taxon>Sordariomycetidae</taxon>
        <taxon>Cephalothecales</taxon>
        <taxon>Cephalothecaceae</taxon>
        <taxon>Phialemonium</taxon>
    </lineage>
</organism>
<sequence>MRLSLALPSSSSMPCIMLLMPGIMPAILLRGPILRMFCSWSRRSRTVKTPSVMCLMVSFWSSRRLCTCSTSPATSPMPSSLLTNGCGAKRSRSSMCSPVPMKTMGVRVAATAEMAPPPLAWPSVLVMMMAPKSAASLKALAWASACWPMEASSTMMVSSGRMAAWMSTISWNRALSWRWRPEVSTMMTSKRSRRNLSTPSRATTAGSVSVRLP</sequence>
<feature type="region of interest" description="Disordered" evidence="1">
    <location>
        <begin position="188"/>
        <end position="213"/>
    </location>
</feature>
<feature type="transmembrane region" description="Helical" evidence="2">
    <location>
        <begin position="16"/>
        <end position="38"/>
    </location>
</feature>
<keyword evidence="2" id="KW-0812">Transmembrane</keyword>
<dbReference type="EMBL" id="JAZHXJ010000510">
    <property type="protein sequence ID" value="KAL1858873.1"/>
    <property type="molecule type" value="Genomic_DNA"/>
</dbReference>
<feature type="compositionally biased region" description="Polar residues" evidence="1">
    <location>
        <begin position="188"/>
        <end position="207"/>
    </location>
</feature>
<evidence type="ECO:0000313" key="4">
    <source>
        <dbReference type="Proteomes" id="UP001586593"/>
    </source>
</evidence>
<protein>
    <recommendedName>
        <fullName evidence="5">Secreted protein</fullName>
    </recommendedName>
</protein>
<evidence type="ECO:0000256" key="1">
    <source>
        <dbReference type="SAM" id="MobiDB-lite"/>
    </source>
</evidence>
<accession>A0ABR3WCP7</accession>
<evidence type="ECO:0008006" key="5">
    <source>
        <dbReference type="Google" id="ProtNLM"/>
    </source>
</evidence>
<comment type="caution">
    <text evidence="3">The sequence shown here is derived from an EMBL/GenBank/DDBJ whole genome shotgun (WGS) entry which is preliminary data.</text>
</comment>
<dbReference type="Proteomes" id="UP001586593">
    <property type="component" value="Unassembled WGS sequence"/>
</dbReference>
<name>A0ABR3WCP7_9PEZI</name>